<feature type="domain" description="Flagellar basal-body/hook protein C-terminal" evidence="8">
    <location>
        <begin position="397"/>
        <end position="435"/>
    </location>
</feature>
<name>A0A6J4S8S7_9ACTN</name>
<evidence type="ECO:0000259" key="9">
    <source>
        <dbReference type="Pfam" id="PF22638"/>
    </source>
</evidence>
<evidence type="ECO:0000256" key="6">
    <source>
        <dbReference type="ARBA" id="ARBA00023143"/>
    </source>
</evidence>
<dbReference type="InterPro" id="IPR010930">
    <property type="entry name" value="Flg_bb/hook_C_dom"/>
</dbReference>
<accession>A0A6J4S8S7</accession>
<evidence type="ECO:0000256" key="3">
    <source>
        <dbReference type="ARBA" id="ARBA00009677"/>
    </source>
</evidence>
<dbReference type="InterPro" id="IPR053927">
    <property type="entry name" value="FlgK_helical"/>
</dbReference>
<dbReference type="Pfam" id="PF22638">
    <property type="entry name" value="FlgK_D1"/>
    <property type="match status" value="1"/>
</dbReference>
<dbReference type="AlphaFoldDB" id="A0A6J4S8S7"/>
<evidence type="ECO:0000259" key="7">
    <source>
        <dbReference type="Pfam" id="PF00460"/>
    </source>
</evidence>
<sequence>MPISSFYGLQTSLRGLLAQQRAMDTTGHNIANASTVGYSRQEAMMAAAPALTIPAGGIQSGAGAHLGSGVEVQDYRRVRDQFLDLQFRAQAMRLGSESTRSEQLGRAEIALAEPGDNGIAKQLEAFWNAWSDVANAPNDTAAREALIEQTKTLASAFGTVDSQLSMVAGQARADYEAITAPGGEIASIAGELAALNGTIKSFVSAGESPNDLMDRRDVLLDKLSAFGQVSTIDAGSGSLRVTFGDAAEPLVDDTATNWPQTLTAPGGKLGALKEISGPGGTIESYRTQLNGIARTLADAVNAVHGGAGGGDFLTYAAGREAATLTVAVTAATLRTSATSAPGANETALQIAGLRGGGADNAYRGFVARIGIEVREAGRQRANAQALHDAVDDRRQSISGVALDEEMTNVIRFQRAYQASSRAMSTMDEMLDVLINRTGRVGL</sequence>
<dbReference type="PANTHER" id="PTHR30033">
    <property type="entry name" value="FLAGELLAR HOOK-ASSOCIATED PROTEIN 1"/>
    <property type="match status" value="1"/>
</dbReference>
<dbReference type="EMBL" id="CADCVP010000152">
    <property type="protein sequence ID" value="CAA9492323.1"/>
    <property type="molecule type" value="Genomic_DNA"/>
</dbReference>
<comment type="similarity">
    <text evidence="3">Belongs to the flagella basal body rod proteins family.</text>
</comment>
<dbReference type="SUPFAM" id="SSF64518">
    <property type="entry name" value="Phase 1 flagellin"/>
    <property type="match status" value="1"/>
</dbReference>
<keyword evidence="10" id="KW-0969">Cilium</keyword>
<feature type="domain" description="Flagellar hook-associated protein FlgK helical" evidence="9">
    <location>
        <begin position="107"/>
        <end position="257"/>
    </location>
</feature>
<feature type="domain" description="Flagellar basal body rod protein N-terminal" evidence="7">
    <location>
        <begin position="9"/>
        <end position="38"/>
    </location>
</feature>
<evidence type="ECO:0000259" key="8">
    <source>
        <dbReference type="Pfam" id="PF06429"/>
    </source>
</evidence>
<evidence type="ECO:0000256" key="2">
    <source>
        <dbReference type="ARBA" id="ARBA00004613"/>
    </source>
</evidence>
<protein>
    <recommendedName>
        <fullName evidence="4">Flagellar hook-associated protein 1</fullName>
    </recommendedName>
</protein>
<organism evidence="10">
    <name type="scientific">uncultured Solirubrobacteraceae bacterium</name>
    <dbReference type="NCBI Taxonomy" id="1162706"/>
    <lineage>
        <taxon>Bacteria</taxon>
        <taxon>Bacillati</taxon>
        <taxon>Actinomycetota</taxon>
        <taxon>Thermoleophilia</taxon>
        <taxon>Solirubrobacterales</taxon>
        <taxon>Solirubrobacteraceae</taxon>
        <taxon>environmental samples</taxon>
    </lineage>
</organism>
<reference evidence="10" key="1">
    <citation type="submission" date="2020-02" db="EMBL/GenBank/DDBJ databases">
        <authorList>
            <person name="Meier V. D."/>
        </authorList>
    </citation>
    <scope>NUCLEOTIDE SEQUENCE</scope>
    <source>
        <strain evidence="10">AVDCRST_MAG69</strain>
    </source>
</reference>
<gene>
    <name evidence="10" type="ORF">AVDCRST_MAG69-1402</name>
</gene>
<dbReference type="InterPro" id="IPR001444">
    <property type="entry name" value="Flag_bb_rod_N"/>
</dbReference>
<dbReference type="Pfam" id="PF06429">
    <property type="entry name" value="Flg_bbr_C"/>
    <property type="match status" value="1"/>
</dbReference>
<keyword evidence="10" id="KW-0966">Cell projection</keyword>
<evidence type="ECO:0000256" key="1">
    <source>
        <dbReference type="ARBA" id="ARBA00004365"/>
    </source>
</evidence>
<dbReference type="Pfam" id="PF00460">
    <property type="entry name" value="Flg_bb_rod"/>
    <property type="match status" value="1"/>
</dbReference>
<dbReference type="GO" id="GO:0044780">
    <property type="term" value="P:bacterial-type flagellum assembly"/>
    <property type="evidence" value="ECO:0007669"/>
    <property type="project" value="InterPro"/>
</dbReference>
<dbReference type="GO" id="GO:0005576">
    <property type="term" value="C:extracellular region"/>
    <property type="evidence" value="ECO:0007669"/>
    <property type="project" value="UniProtKB-SubCell"/>
</dbReference>
<proteinExistence type="inferred from homology"/>
<dbReference type="PANTHER" id="PTHR30033:SF1">
    <property type="entry name" value="FLAGELLAR HOOK-ASSOCIATED PROTEIN 1"/>
    <property type="match status" value="1"/>
</dbReference>
<keyword evidence="10" id="KW-0282">Flagellum</keyword>
<comment type="subcellular location">
    <subcellularLocation>
        <location evidence="1">Bacterial flagellum</location>
    </subcellularLocation>
    <subcellularLocation>
        <location evidence="2">Secreted</location>
    </subcellularLocation>
</comment>
<dbReference type="NCBIfam" id="TIGR02492">
    <property type="entry name" value="flgK_ends"/>
    <property type="match status" value="1"/>
</dbReference>
<dbReference type="GO" id="GO:0009424">
    <property type="term" value="C:bacterial-type flagellum hook"/>
    <property type="evidence" value="ECO:0007669"/>
    <property type="project" value="InterPro"/>
</dbReference>
<dbReference type="GO" id="GO:0005198">
    <property type="term" value="F:structural molecule activity"/>
    <property type="evidence" value="ECO:0007669"/>
    <property type="project" value="InterPro"/>
</dbReference>
<evidence type="ECO:0000256" key="4">
    <source>
        <dbReference type="ARBA" id="ARBA00016244"/>
    </source>
</evidence>
<dbReference type="InterPro" id="IPR002371">
    <property type="entry name" value="FlgK"/>
</dbReference>
<keyword evidence="6" id="KW-0975">Bacterial flagellum</keyword>
<evidence type="ECO:0000313" key="10">
    <source>
        <dbReference type="EMBL" id="CAA9492323.1"/>
    </source>
</evidence>
<keyword evidence="5" id="KW-0964">Secreted</keyword>
<evidence type="ECO:0000256" key="5">
    <source>
        <dbReference type="ARBA" id="ARBA00022525"/>
    </source>
</evidence>